<keyword evidence="1" id="KW-0812">Transmembrane</keyword>
<dbReference type="EMBL" id="FXAM01000001">
    <property type="protein sequence ID" value="SMF93442.1"/>
    <property type="molecule type" value="Genomic_DNA"/>
</dbReference>
<dbReference type="AlphaFoldDB" id="A0A1Y6CYP3"/>
<feature type="transmembrane region" description="Helical" evidence="1">
    <location>
        <begin position="21"/>
        <end position="43"/>
    </location>
</feature>
<organism evidence="2 3">
    <name type="scientific">Methylomagnum ishizawai</name>
    <dbReference type="NCBI Taxonomy" id="1760988"/>
    <lineage>
        <taxon>Bacteria</taxon>
        <taxon>Pseudomonadati</taxon>
        <taxon>Pseudomonadota</taxon>
        <taxon>Gammaproteobacteria</taxon>
        <taxon>Methylococcales</taxon>
        <taxon>Methylococcaceae</taxon>
        <taxon>Methylomagnum</taxon>
    </lineage>
</organism>
<dbReference type="Proteomes" id="UP000192923">
    <property type="component" value="Unassembled WGS sequence"/>
</dbReference>
<name>A0A1Y6CYP3_9GAMM</name>
<protein>
    <submittedName>
        <fullName evidence="2">Uncharacterized protein</fullName>
    </submittedName>
</protein>
<dbReference type="STRING" id="1760988.SAMN02949497_0723"/>
<evidence type="ECO:0000313" key="3">
    <source>
        <dbReference type="Proteomes" id="UP000192923"/>
    </source>
</evidence>
<accession>A0A1Y6CYP3</accession>
<evidence type="ECO:0000256" key="1">
    <source>
        <dbReference type="SAM" id="Phobius"/>
    </source>
</evidence>
<evidence type="ECO:0000313" key="2">
    <source>
        <dbReference type="EMBL" id="SMF93442.1"/>
    </source>
</evidence>
<reference evidence="2 3" key="1">
    <citation type="submission" date="2016-12" db="EMBL/GenBank/DDBJ databases">
        <authorList>
            <person name="Song W.-J."/>
            <person name="Kurnit D.M."/>
        </authorList>
    </citation>
    <scope>NUCLEOTIDE SEQUENCE [LARGE SCALE GENOMIC DNA]</scope>
    <source>
        <strain evidence="2 3">175</strain>
    </source>
</reference>
<proteinExistence type="predicted"/>
<dbReference type="RefSeq" id="WP_254899313.1">
    <property type="nucleotide sequence ID" value="NZ_FXAM01000001.1"/>
</dbReference>
<sequence length="44" mass="4848">MADLRFLLRRMNQRQSMPRSGDLESAATTTLALMVGLVVLASIL</sequence>
<keyword evidence="1" id="KW-1133">Transmembrane helix</keyword>
<keyword evidence="3" id="KW-1185">Reference proteome</keyword>
<gene>
    <name evidence="2" type="ORF">SAMN02949497_0723</name>
</gene>
<keyword evidence="1" id="KW-0472">Membrane</keyword>